<sequence>MPMADSGLRTRWDGRRVLISGHSGFVGSWLAMTLRHLNAEVDGFALNDTRATRDRHTWLTAHGVKGHLGDIRDFDAVHRVMSGAPYDAVFHLAAQPVVRVGWEDPHTTLTTNINGSVNILEAARRCAPSVLVHVTSDKCYRNRAWPWPYRETDEMGGGCPYSVSKAAAELVFEGYAKLLDASRPRVASVRFGNIIGGGDHTEHRLVPDTVAALSSGTPIRLRRATAVRPWQHVLDVVRGLLLLADALDDGTVAPGTALNFAPPGDGATAGELATTLAAHWTAAVGREGPTDEPVLLADGFDPGFVEEELLRLDGRLAAAALDWHHRYGLDDAAAAIVDWHRSVLAGTPPQEATAEQIARFFAHVPSSSPADPTGGTRA</sequence>
<dbReference type="InterPro" id="IPR001509">
    <property type="entry name" value="Epimerase_deHydtase"/>
</dbReference>
<dbReference type="AlphaFoldDB" id="A0A4R4TMF5"/>
<keyword evidence="2" id="KW-0456">Lyase</keyword>
<comment type="caution">
    <text evidence="2">The sequence shown here is derived from an EMBL/GenBank/DDBJ whole genome shotgun (WGS) entry which is preliminary data.</text>
</comment>
<organism evidence="2 3">
    <name type="scientific">Streptomyces hainanensis</name>
    <dbReference type="NCBI Taxonomy" id="402648"/>
    <lineage>
        <taxon>Bacteria</taxon>
        <taxon>Bacillati</taxon>
        <taxon>Actinomycetota</taxon>
        <taxon>Actinomycetes</taxon>
        <taxon>Kitasatosporales</taxon>
        <taxon>Streptomycetaceae</taxon>
        <taxon>Streptomyces</taxon>
    </lineage>
</organism>
<dbReference type="NCBIfam" id="TIGR02622">
    <property type="entry name" value="CDP_4_6_dhtase"/>
    <property type="match status" value="1"/>
</dbReference>
<protein>
    <submittedName>
        <fullName evidence="2">CDP-glucose 4,6-dehydratase</fullName>
        <ecNumber evidence="2">4.2.1.45</ecNumber>
    </submittedName>
</protein>
<dbReference type="Proteomes" id="UP000295345">
    <property type="component" value="Unassembled WGS sequence"/>
</dbReference>
<dbReference type="PANTHER" id="PTHR43245">
    <property type="entry name" value="BIFUNCTIONAL POLYMYXIN RESISTANCE PROTEIN ARNA"/>
    <property type="match status" value="1"/>
</dbReference>
<evidence type="ECO:0000313" key="3">
    <source>
        <dbReference type="Proteomes" id="UP000295345"/>
    </source>
</evidence>
<gene>
    <name evidence="2" type="primary">rfbG</name>
    <name evidence="2" type="ORF">E1283_03255</name>
</gene>
<dbReference type="Gene3D" id="3.90.25.10">
    <property type="entry name" value="UDP-galactose 4-epimerase, domain 1"/>
    <property type="match status" value="1"/>
</dbReference>
<dbReference type="EMBL" id="SMKI01000020">
    <property type="protein sequence ID" value="TDC79211.1"/>
    <property type="molecule type" value="Genomic_DNA"/>
</dbReference>
<feature type="domain" description="NAD-dependent epimerase/dehydratase" evidence="1">
    <location>
        <begin position="17"/>
        <end position="250"/>
    </location>
</feature>
<dbReference type="Pfam" id="PF01370">
    <property type="entry name" value="Epimerase"/>
    <property type="match status" value="1"/>
</dbReference>
<evidence type="ECO:0000259" key="1">
    <source>
        <dbReference type="Pfam" id="PF01370"/>
    </source>
</evidence>
<dbReference type="Gene3D" id="3.40.50.720">
    <property type="entry name" value="NAD(P)-binding Rossmann-like Domain"/>
    <property type="match status" value="1"/>
</dbReference>
<dbReference type="PANTHER" id="PTHR43245:SF10">
    <property type="entry name" value="SUGAR DEHYDRATASE_EPIMERASE YFNG-RELATED"/>
    <property type="match status" value="1"/>
</dbReference>
<dbReference type="EC" id="4.2.1.45" evidence="2"/>
<dbReference type="InterPro" id="IPR013445">
    <property type="entry name" value="CDP_4_6_deHydtase"/>
</dbReference>
<accession>A0A4R4TMF5</accession>
<keyword evidence="3" id="KW-1185">Reference proteome</keyword>
<reference evidence="2 3" key="1">
    <citation type="submission" date="2019-03" db="EMBL/GenBank/DDBJ databases">
        <title>Draft genome sequences of novel Actinobacteria.</title>
        <authorList>
            <person name="Sahin N."/>
            <person name="Ay H."/>
            <person name="Saygin H."/>
        </authorList>
    </citation>
    <scope>NUCLEOTIDE SEQUENCE [LARGE SCALE GENOMIC DNA]</scope>
    <source>
        <strain evidence="2 3">DSM 41900</strain>
    </source>
</reference>
<dbReference type="SUPFAM" id="SSF51735">
    <property type="entry name" value="NAD(P)-binding Rossmann-fold domains"/>
    <property type="match status" value="1"/>
</dbReference>
<dbReference type="OrthoDB" id="9779041at2"/>
<name>A0A4R4TMF5_9ACTN</name>
<dbReference type="InterPro" id="IPR020904">
    <property type="entry name" value="Sc_DH/Rdtase_CS"/>
</dbReference>
<dbReference type="InterPro" id="IPR050177">
    <property type="entry name" value="Lipid_A_modif_metabolic_enz"/>
</dbReference>
<dbReference type="GO" id="GO:0047733">
    <property type="term" value="F:CDP-glucose 4,6-dehydratase activity"/>
    <property type="evidence" value="ECO:0007669"/>
    <property type="project" value="UniProtKB-EC"/>
</dbReference>
<dbReference type="InterPro" id="IPR036291">
    <property type="entry name" value="NAD(P)-bd_dom_sf"/>
</dbReference>
<proteinExistence type="predicted"/>
<dbReference type="PROSITE" id="PS00061">
    <property type="entry name" value="ADH_SHORT"/>
    <property type="match status" value="1"/>
</dbReference>
<evidence type="ECO:0000313" key="2">
    <source>
        <dbReference type="EMBL" id="TDC79211.1"/>
    </source>
</evidence>